<evidence type="ECO:0000259" key="2">
    <source>
        <dbReference type="Pfam" id="PF00085"/>
    </source>
</evidence>
<dbReference type="OrthoDB" id="2167682at2"/>
<keyword evidence="1" id="KW-1133">Transmembrane helix</keyword>
<dbReference type="EMBL" id="FWEY01000005">
    <property type="protein sequence ID" value="SLM52266.1"/>
    <property type="molecule type" value="Genomic_DNA"/>
</dbReference>
<protein>
    <submittedName>
        <fullName evidence="3">Thioredoxin</fullName>
    </submittedName>
</protein>
<dbReference type="SUPFAM" id="SSF52833">
    <property type="entry name" value="Thioredoxin-like"/>
    <property type="match status" value="1"/>
</dbReference>
<organism evidence="3 4">
    <name type="scientific">Trichococcus pasteurii</name>
    <dbReference type="NCBI Taxonomy" id="43064"/>
    <lineage>
        <taxon>Bacteria</taxon>
        <taxon>Bacillati</taxon>
        <taxon>Bacillota</taxon>
        <taxon>Bacilli</taxon>
        <taxon>Lactobacillales</taxon>
        <taxon>Carnobacteriaceae</taxon>
        <taxon>Trichococcus</taxon>
    </lineage>
</organism>
<feature type="transmembrane region" description="Helical" evidence="1">
    <location>
        <begin position="76"/>
        <end position="95"/>
    </location>
</feature>
<feature type="transmembrane region" description="Helical" evidence="1">
    <location>
        <begin position="12"/>
        <end position="32"/>
    </location>
</feature>
<keyword evidence="4" id="KW-1185">Reference proteome</keyword>
<name>A0A1W1IH24_9LACT</name>
<keyword evidence="1" id="KW-0472">Membrane</keyword>
<reference evidence="4" key="1">
    <citation type="submission" date="2016-04" db="EMBL/GenBank/DDBJ databases">
        <authorList>
            <person name="Strepis N."/>
        </authorList>
    </citation>
    <scope>NUCLEOTIDE SEQUENCE [LARGE SCALE GENOMIC DNA]</scope>
</reference>
<gene>
    <name evidence="3" type="ORF">TPAS_1960</name>
</gene>
<dbReference type="AlphaFoldDB" id="A0A1W1IH24"/>
<dbReference type="Proteomes" id="UP000195985">
    <property type="component" value="Unassembled WGS sequence"/>
</dbReference>
<dbReference type="InterPro" id="IPR036249">
    <property type="entry name" value="Thioredoxin-like_sf"/>
</dbReference>
<sequence>MDKSERQKMYTYFSFQPAVGVTISIALVFYYFFVGAPRTWNSTLYILVPTVTLFLIYFLLRLFLGQKITMSPKIRTITTIWTISLALFLGMFVMFKPNLEIEKITLNDIEEISEVFNKDGYYLIYSADSCVYCQKMKPVYEASFFRFNKDENVYIVDLSAVQVQDERLSELDVSKIPSLRQYSKGEETKRIDGVKSLEEINQFVDGEG</sequence>
<keyword evidence="1" id="KW-0812">Transmembrane</keyword>
<evidence type="ECO:0000313" key="3">
    <source>
        <dbReference type="EMBL" id="SLM52266.1"/>
    </source>
</evidence>
<evidence type="ECO:0000256" key="1">
    <source>
        <dbReference type="SAM" id="Phobius"/>
    </source>
</evidence>
<dbReference type="CDD" id="cd02947">
    <property type="entry name" value="TRX_family"/>
    <property type="match status" value="1"/>
</dbReference>
<evidence type="ECO:0000313" key="4">
    <source>
        <dbReference type="Proteomes" id="UP000195985"/>
    </source>
</evidence>
<feature type="transmembrane region" description="Helical" evidence="1">
    <location>
        <begin position="44"/>
        <end position="64"/>
    </location>
</feature>
<dbReference type="Pfam" id="PF00085">
    <property type="entry name" value="Thioredoxin"/>
    <property type="match status" value="1"/>
</dbReference>
<dbReference type="Gene3D" id="3.40.30.10">
    <property type="entry name" value="Glutaredoxin"/>
    <property type="match status" value="1"/>
</dbReference>
<accession>A0A1W1IH24</accession>
<feature type="domain" description="Thioredoxin" evidence="2">
    <location>
        <begin position="119"/>
        <end position="205"/>
    </location>
</feature>
<dbReference type="InterPro" id="IPR013766">
    <property type="entry name" value="Thioredoxin_domain"/>
</dbReference>
<proteinExistence type="predicted"/>
<dbReference type="RefSeq" id="WP_086943037.1">
    <property type="nucleotide sequence ID" value="NZ_FONM01000014.1"/>
</dbReference>